<dbReference type="Proteomes" id="UP001229651">
    <property type="component" value="Unassembled WGS sequence"/>
</dbReference>
<keyword evidence="2" id="KW-1185">Reference proteome</keyword>
<name>A0ABU0ETH4_9PSEU</name>
<protein>
    <recommendedName>
        <fullName evidence="3">TolC family protein</fullName>
    </recommendedName>
</protein>
<evidence type="ECO:0008006" key="3">
    <source>
        <dbReference type="Google" id="ProtNLM"/>
    </source>
</evidence>
<dbReference type="RefSeq" id="WP_306991436.1">
    <property type="nucleotide sequence ID" value="NZ_JAUSUT010000001.1"/>
</dbReference>
<evidence type="ECO:0000313" key="1">
    <source>
        <dbReference type="EMBL" id="MDQ0378602.1"/>
    </source>
</evidence>
<reference evidence="1 2" key="1">
    <citation type="submission" date="2023-07" db="EMBL/GenBank/DDBJ databases">
        <title>Sequencing the genomes of 1000 actinobacteria strains.</title>
        <authorList>
            <person name="Klenk H.-P."/>
        </authorList>
    </citation>
    <scope>NUCLEOTIDE SEQUENCE [LARGE SCALE GENOMIC DNA]</scope>
    <source>
        <strain evidence="1 2">DSM 45805</strain>
    </source>
</reference>
<proteinExistence type="predicted"/>
<comment type="caution">
    <text evidence="1">The sequence shown here is derived from an EMBL/GenBank/DDBJ whole genome shotgun (WGS) entry which is preliminary data.</text>
</comment>
<gene>
    <name evidence="1" type="ORF">FB470_002596</name>
</gene>
<dbReference type="EMBL" id="JAUSUT010000001">
    <property type="protein sequence ID" value="MDQ0378602.1"/>
    <property type="molecule type" value="Genomic_DNA"/>
</dbReference>
<sequence length="99" mass="11073">MDSNVIERPALVALRLSEERAAEGYLAARRDMVRLASRIASLRQLASEQPMRADYRVALRDAQVAHGAAVERAGLAYQRWQRAQLRSDAHWTATEGRAA</sequence>
<accession>A0ABU0ETH4</accession>
<evidence type="ECO:0000313" key="2">
    <source>
        <dbReference type="Proteomes" id="UP001229651"/>
    </source>
</evidence>
<organism evidence="1 2">
    <name type="scientific">Amycolatopsis thermophila</name>
    <dbReference type="NCBI Taxonomy" id="206084"/>
    <lineage>
        <taxon>Bacteria</taxon>
        <taxon>Bacillati</taxon>
        <taxon>Actinomycetota</taxon>
        <taxon>Actinomycetes</taxon>
        <taxon>Pseudonocardiales</taxon>
        <taxon>Pseudonocardiaceae</taxon>
        <taxon>Amycolatopsis</taxon>
    </lineage>
</organism>